<sequence length="358" mass="39007">MANPRDTENGWSQLTRGAPLAVMVAVVLYILYQLLPVLELLVVAALIALILRTLLRFLQKLVKSQDIAVLLLIGLIIGFVVVLATVVLPSVTFESQKLIKTLPTYLNRLTGDVEQLRQKFAFIPDISQALIQLRNLTDQLLGGVPVFLGEALSLTVELVATLILALYMAYDPTSLVKGILRLVPRRHHQRFKRILKACETRLRGWIFGTGIAMIFLGAGATFGLLILGIPSALPFGIIAGLFEIIPYFGSVIGAFLPALVALSISPLKLVFVLILFFVMNQIDAHVVQPLVMGQQVNIHPVMVIITFLVMGKLFGFIGVLLAVPAAAVIITLIDEFTPSENLIESVGVETGIDVQSND</sequence>
<keyword evidence="3 6" id="KW-0812">Transmembrane</keyword>
<dbReference type="GO" id="GO:0055085">
    <property type="term" value="P:transmembrane transport"/>
    <property type="evidence" value="ECO:0007669"/>
    <property type="project" value="TreeGrafter"/>
</dbReference>
<evidence type="ECO:0000256" key="4">
    <source>
        <dbReference type="ARBA" id="ARBA00022989"/>
    </source>
</evidence>
<dbReference type="EMBL" id="LXQE01000193">
    <property type="protein sequence ID" value="RCJ29978.1"/>
    <property type="molecule type" value="Genomic_DNA"/>
</dbReference>
<proteinExistence type="inferred from homology"/>
<name>A0A367R0H6_NOSPU</name>
<dbReference type="Proteomes" id="UP000252085">
    <property type="component" value="Unassembled WGS sequence"/>
</dbReference>
<evidence type="ECO:0000256" key="1">
    <source>
        <dbReference type="ARBA" id="ARBA00004141"/>
    </source>
</evidence>
<evidence type="ECO:0000256" key="6">
    <source>
        <dbReference type="SAM" id="Phobius"/>
    </source>
</evidence>
<dbReference type="AlphaFoldDB" id="A0A367R0H6"/>
<evidence type="ECO:0000256" key="2">
    <source>
        <dbReference type="ARBA" id="ARBA00009773"/>
    </source>
</evidence>
<comment type="caution">
    <text evidence="7">The sequence shown here is derived from an EMBL/GenBank/DDBJ whole genome shotgun (WGS) entry which is preliminary data.</text>
</comment>
<gene>
    <name evidence="7" type="ORF">A6769_34590</name>
</gene>
<comment type="subcellular location">
    <subcellularLocation>
        <location evidence="1">Membrane</location>
        <topology evidence="1">Multi-pass membrane protein</topology>
    </subcellularLocation>
</comment>
<feature type="transmembrane region" description="Helical" evidence="6">
    <location>
        <begin position="303"/>
        <end position="333"/>
    </location>
</feature>
<feature type="transmembrane region" description="Helical" evidence="6">
    <location>
        <begin position="158"/>
        <end position="183"/>
    </location>
</feature>
<comment type="similarity">
    <text evidence="2">Belongs to the autoinducer-2 exporter (AI-2E) (TC 2.A.86) family.</text>
</comment>
<dbReference type="InterPro" id="IPR002549">
    <property type="entry name" value="AI-2E-like"/>
</dbReference>
<evidence type="ECO:0000313" key="8">
    <source>
        <dbReference type="Proteomes" id="UP000252085"/>
    </source>
</evidence>
<evidence type="ECO:0000256" key="3">
    <source>
        <dbReference type="ARBA" id="ARBA00022692"/>
    </source>
</evidence>
<dbReference type="Pfam" id="PF01594">
    <property type="entry name" value="AI-2E_transport"/>
    <property type="match status" value="1"/>
</dbReference>
<keyword evidence="5 6" id="KW-0472">Membrane</keyword>
<keyword evidence="4 6" id="KW-1133">Transmembrane helix</keyword>
<reference evidence="7 8" key="1">
    <citation type="submission" date="2016-04" db="EMBL/GenBank/DDBJ databases">
        <authorList>
            <person name="Evans L.H."/>
            <person name="Alamgir A."/>
            <person name="Owens N."/>
            <person name="Weber N.D."/>
            <person name="Virtaneva K."/>
            <person name="Barbian K."/>
            <person name="Babar A."/>
            <person name="Rosenke K."/>
        </authorList>
    </citation>
    <scope>NUCLEOTIDE SEQUENCE [LARGE SCALE GENOMIC DNA]</scope>
    <source>
        <strain evidence="7">NIES-2108</strain>
    </source>
</reference>
<protein>
    <submittedName>
        <fullName evidence="7">AI-2E family transporter</fullName>
    </submittedName>
</protein>
<evidence type="ECO:0000256" key="5">
    <source>
        <dbReference type="ARBA" id="ARBA00023136"/>
    </source>
</evidence>
<dbReference type="GO" id="GO:0016020">
    <property type="term" value="C:membrane"/>
    <property type="evidence" value="ECO:0007669"/>
    <property type="project" value="UniProtKB-SubCell"/>
</dbReference>
<feature type="transmembrane region" description="Helical" evidence="6">
    <location>
        <begin position="67"/>
        <end position="88"/>
    </location>
</feature>
<dbReference type="PANTHER" id="PTHR21716">
    <property type="entry name" value="TRANSMEMBRANE PROTEIN"/>
    <property type="match status" value="1"/>
</dbReference>
<organism evidence="7 8">
    <name type="scientific">Nostoc punctiforme NIES-2108</name>
    <dbReference type="NCBI Taxonomy" id="1356359"/>
    <lineage>
        <taxon>Bacteria</taxon>
        <taxon>Bacillati</taxon>
        <taxon>Cyanobacteriota</taxon>
        <taxon>Cyanophyceae</taxon>
        <taxon>Nostocales</taxon>
        <taxon>Nostocaceae</taxon>
        <taxon>Nostoc</taxon>
    </lineage>
</organism>
<feature type="transmembrane region" description="Helical" evidence="6">
    <location>
        <begin position="38"/>
        <end position="55"/>
    </location>
</feature>
<feature type="transmembrane region" description="Helical" evidence="6">
    <location>
        <begin position="235"/>
        <end position="262"/>
    </location>
</feature>
<evidence type="ECO:0000313" key="7">
    <source>
        <dbReference type="EMBL" id="RCJ29978.1"/>
    </source>
</evidence>
<feature type="transmembrane region" description="Helical" evidence="6">
    <location>
        <begin position="269"/>
        <end position="291"/>
    </location>
</feature>
<dbReference type="PANTHER" id="PTHR21716:SF62">
    <property type="entry name" value="TRANSPORT PROTEIN YDBI-RELATED"/>
    <property type="match status" value="1"/>
</dbReference>
<feature type="transmembrane region" description="Helical" evidence="6">
    <location>
        <begin position="204"/>
        <end position="229"/>
    </location>
</feature>
<accession>A0A367R0H6</accession>